<dbReference type="PANTHER" id="PTHR48207:SF3">
    <property type="entry name" value="SUCCINATE--HYDROXYMETHYLGLUTARATE COA-TRANSFERASE"/>
    <property type="match status" value="1"/>
</dbReference>
<feature type="compositionally biased region" description="Gly residues" evidence="1">
    <location>
        <begin position="423"/>
        <end position="443"/>
    </location>
</feature>
<proteinExistence type="predicted"/>
<dbReference type="PANTHER" id="PTHR48207">
    <property type="entry name" value="SUCCINATE--HYDROXYMETHYLGLUTARATE COA-TRANSFERASE"/>
    <property type="match status" value="1"/>
</dbReference>
<keyword evidence="3" id="KW-1185">Reference proteome</keyword>
<evidence type="ECO:0000313" key="2">
    <source>
        <dbReference type="EMBL" id="MFC5816689.1"/>
    </source>
</evidence>
<feature type="region of interest" description="Disordered" evidence="1">
    <location>
        <begin position="393"/>
        <end position="443"/>
    </location>
</feature>
<protein>
    <submittedName>
        <fullName evidence="2">CaiB/BaiF CoA transferase family protein</fullName>
    </submittedName>
</protein>
<comment type="caution">
    <text evidence="2">The sequence shown here is derived from an EMBL/GenBank/DDBJ whole genome shotgun (WGS) entry which is preliminary data.</text>
</comment>
<sequence>MRPLEDVRIIAVEQYGAGPFGSVHLADLGAEVIKIEDPRAGGDVGRYVPPYAEGEDSLFFETFNRNKRSLSLDLSSPEGRAVFEDLVKVSDAVYSNLRGDVPAKIGITYDDLKHLNPAIVCCSLTGFGMTGPRSKEPGYDYVLQGLAGWMDLTGDPEGPPTKSGLSMVDYSGGFVAAISLLAGLHAARRDGVGMDCDVSLYDTAIGLLTYPAVWHLNAGFVPERTRHSAHPSLVPFQAFEAADGWLVVGCAKEKFWQRLAVVIGHPEWAGDPRFATFADRRRNKDVLLPLLEAIFRRRTVDEWLKPLYAASIPCGPINDVPAAMKEEHTLARDLLVETEHPHWGTVRQVASPVRVGAYRPAYRRAPRRNEDFGHVVRDLLGYDDTRIDTLTSAGAFGPLPDGDTTPSSGGAVPASGGDAAPASGGGAAASGGGASEGVGAVGS</sequence>
<dbReference type="InterPro" id="IPR050483">
    <property type="entry name" value="CoA-transferase_III_domain"/>
</dbReference>
<reference evidence="3" key="1">
    <citation type="journal article" date="2019" name="Int. J. Syst. Evol. Microbiol.">
        <title>The Global Catalogue of Microorganisms (GCM) 10K type strain sequencing project: providing services to taxonomists for standard genome sequencing and annotation.</title>
        <authorList>
            <consortium name="The Broad Institute Genomics Platform"/>
            <consortium name="The Broad Institute Genome Sequencing Center for Infectious Disease"/>
            <person name="Wu L."/>
            <person name="Ma J."/>
        </authorList>
    </citation>
    <scope>NUCLEOTIDE SEQUENCE [LARGE SCALE GENOMIC DNA]</scope>
    <source>
        <strain evidence="3">CGMCC 4.7106</strain>
    </source>
</reference>
<dbReference type="Pfam" id="PF02515">
    <property type="entry name" value="CoA_transf_3"/>
    <property type="match status" value="1"/>
</dbReference>
<name>A0ABW1BVA3_9ACTN</name>
<dbReference type="EMBL" id="JBHSNW010000007">
    <property type="protein sequence ID" value="MFC5816689.1"/>
    <property type="molecule type" value="Genomic_DNA"/>
</dbReference>
<dbReference type="InterPro" id="IPR003673">
    <property type="entry name" value="CoA-Trfase_fam_III"/>
</dbReference>
<gene>
    <name evidence="2" type="ORF">ACFPUY_16450</name>
</gene>
<evidence type="ECO:0000313" key="3">
    <source>
        <dbReference type="Proteomes" id="UP001596096"/>
    </source>
</evidence>
<evidence type="ECO:0000256" key="1">
    <source>
        <dbReference type="SAM" id="MobiDB-lite"/>
    </source>
</evidence>
<feature type="compositionally biased region" description="Low complexity" evidence="1">
    <location>
        <begin position="406"/>
        <end position="422"/>
    </location>
</feature>
<accession>A0ABW1BVA3</accession>
<dbReference type="GO" id="GO:0016740">
    <property type="term" value="F:transferase activity"/>
    <property type="evidence" value="ECO:0007669"/>
    <property type="project" value="UniProtKB-KW"/>
</dbReference>
<dbReference type="Proteomes" id="UP001596096">
    <property type="component" value="Unassembled WGS sequence"/>
</dbReference>
<organism evidence="2 3">
    <name type="scientific">Nonomuraea harbinensis</name>
    <dbReference type="NCBI Taxonomy" id="1286938"/>
    <lineage>
        <taxon>Bacteria</taxon>
        <taxon>Bacillati</taxon>
        <taxon>Actinomycetota</taxon>
        <taxon>Actinomycetes</taxon>
        <taxon>Streptosporangiales</taxon>
        <taxon>Streptosporangiaceae</taxon>
        <taxon>Nonomuraea</taxon>
    </lineage>
</organism>
<dbReference type="RefSeq" id="WP_219549168.1">
    <property type="nucleotide sequence ID" value="NZ_JAHKRN010000045.1"/>
</dbReference>
<keyword evidence="2" id="KW-0808">Transferase</keyword>